<comment type="caution">
    <text evidence="3">The sequence shown here is derived from an EMBL/GenBank/DDBJ whole genome shotgun (WGS) entry which is preliminary data.</text>
</comment>
<dbReference type="PANTHER" id="PTHR34385">
    <property type="entry name" value="D-ALANYL-D-ALANINE CARBOXYPEPTIDASE"/>
    <property type="match status" value="1"/>
</dbReference>
<feature type="domain" description="D-alanyl-D-alanine carboxypeptidase-like core" evidence="2">
    <location>
        <begin position="88"/>
        <end position="189"/>
    </location>
</feature>
<evidence type="ECO:0000256" key="1">
    <source>
        <dbReference type="SAM" id="MobiDB-lite"/>
    </source>
</evidence>
<name>A0ABU2L612_9ACTN</name>
<dbReference type="SUPFAM" id="SSF55166">
    <property type="entry name" value="Hedgehog/DD-peptidase"/>
    <property type="match status" value="1"/>
</dbReference>
<dbReference type="Gene3D" id="3.30.1380.10">
    <property type="match status" value="1"/>
</dbReference>
<proteinExistence type="predicted"/>
<evidence type="ECO:0000313" key="4">
    <source>
        <dbReference type="Proteomes" id="UP001183388"/>
    </source>
</evidence>
<dbReference type="InterPro" id="IPR052179">
    <property type="entry name" value="DD-CPase-like"/>
</dbReference>
<organism evidence="3 4">
    <name type="scientific">Streptomyces boetiae</name>
    <dbReference type="NCBI Taxonomy" id="3075541"/>
    <lineage>
        <taxon>Bacteria</taxon>
        <taxon>Bacillati</taxon>
        <taxon>Actinomycetota</taxon>
        <taxon>Actinomycetes</taxon>
        <taxon>Kitasatosporales</taxon>
        <taxon>Streptomycetaceae</taxon>
        <taxon>Streptomyces</taxon>
    </lineage>
</organism>
<feature type="region of interest" description="Disordered" evidence="1">
    <location>
        <begin position="196"/>
        <end position="215"/>
    </location>
</feature>
<dbReference type="CDD" id="cd14846">
    <property type="entry name" value="Peptidase_M15_like"/>
    <property type="match status" value="1"/>
</dbReference>
<dbReference type="InterPro" id="IPR009045">
    <property type="entry name" value="Zn_M74/Hedgehog-like"/>
</dbReference>
<dbReference type="Pfam" id="PF02557">
    <property type="entry name" value="VanY"/>
    <property type="match status" value="1"/>
</dbReference>
<feature type="region of interest" description="Disordered" evidence="1">
    <location>
        <begin position="36"/>
        <end position="79"/>
    </location>
</feature>
<evidence type="ECO:0000313" key="3">
    <source>
        <dbReference type="EMBL" id="MDT0306960.1"/>
    </source>
</evidence>
<evidence type="ECO:0000259" key="2">
    <source>
        <dbReference type="Pfam" id="PF02557"/>
    </source>
</evidence>
<dbReference type="PANTHER" id="PTHR34385:SF1">
    <property type="entry name" value="PEPTIDOGLYCAN L-ALANYL-D-GLUTAMATE ENDOPEPTIDASE CWLK"/>
    <property type="match status" value="1"/>
</dbReference>
<dbReference type="EMBL" id="JAVREN010000008">
    <property type="protein sequence ID" value="MDT0306960.1"/>
    <property type="molecule type" value="Genomic_DNA"/>
</dbReference>
<gene>
    <name evidence="3" type="ORF">RM780_08280</name>
</gene>
<reference evidence="4" key="1">
    <citation type="submission" date="2023-07" db="EMBL/GenBank/DDBJ databases">
        <title>30 novel species of actinomycetes from the DSMZ collection.</title>
        <authorList>
            <person name="Nouioui I."/>
        </authorList>
    </citation>
    <scope>NUCLEOTIDE SEQUENCE [LARGE SCALE GENOMIC DNA]</scope>
    <source>
        <strain evidence="4">DSM 44917</strain>
    </source>
</reference>
<dbReference type="InterPro" id="IPR003709">
    <property type="entry name" value="VanY-like_core_dom"/>
</dbReference>
<protein>
    <submittedName>
        <fullName evidence="3">M15 family metallopeptidase</fullName>
    </submittedName>
</protein>
<sequence>MSLSAARPKSRRNAGFIAGGLAAAILGILVQQSASSPAPSSGDLARGGPESAAPGTGEPIAAPPALGEDGSLPEGVTPFEDRYPGVARLDPELLRALRAAAADAAAEGVRLQVNSGWRSPAYQDRLLREAVAEYGSQEEAARWVATADTSPHVSGDAVDIGPSGSAQWLAGHGAAYGLCLVYRNEPWHFELRPEASGGECPRLYADPTEDPRMRR</sequence>
<dbReference type="RefSeq" id="WP_311629899.1">
    <property type="nucleotide sequence ID" value="NZ_JAVREN010000008.1"/>
</dbReference>
<dbReference type="Proteomes" id="UP001183388">
    <property type="component" value="Unassembled WGS sequence"/>
</dbReference>
<keyword evidence="4" id="KW-1185">Reference proteome</keyword>
<accession>A0ABU2L612</accession>